<dbReference type="SMART" id="SM00675">
    <property type="entry name" value="DM11"/>
    <property type="match status" value="1"/>
</dbReference>
<accession>A0A6P8JUE7</accession>
<evidence type="ECO:0000256" key="1">
    <source>
        <dbReference type="SAM" id="SignalP"/>
    </source>
</evidence>
<evidence type="ECO:0000313" key="3">
    <source>
        <dbReference type="RefSeq" id="XP_033156189.1"/>
    </source>
</evidence>
<feature type="chain" id="PRO_5028147285" evidence="1">
    <location>
        <begin position="20"/>
        <end position="198"/>
    </location>
</feature>
<reference evidence="3" key="1">
    <citation type="submission" date="2025-08" db="UniProtKB">
        <authorList>
            <consortium name="RefSeq"/>
        </authorList>
    </citation>
    <scope>IDENTIFICATION</scope>
    <source>
        <strain evidence="3">Mau12</strain>
        <tissue evidence="3">Whole Body</tissue>
    </source>
</reference>
<keyword evidence="1" id="KW-0732">Signal</keyword>
<keyword evidence="2" id="KW-1185">Reference proteome</keyword>
<organism evidence="2 3">
    <name type="scientific">Drosophila mauritiana</name>
    <name type="common">Fruit fly</name>
    <dbReference type="NCBI Taxonomy" id="7226"/>
    <lineage>
        <taxon>Eukaryota</taxon>
        <taxon>Metazoa</taxon>
        <taxon>Ecdysozoa</taxon>
        <taxon>Arthropoda</taxon>
        <taxon>Hexapoda</taxon>
        <taxon>Insecta</taxon>
        <taxon>Pterygota</taxon>
        <taxon>Neoptera</taxon>
        <taxon>Endopterygota</taxon>
        <taxon>Diptera</taxon>
        <taxon>Brachycera</taxon>
        <taxon>Muscomorpha</taxon>
        <taxon>Ephydroidea</taxon>
        <taxon>Drosophilidae</taxon>
        <taxon>Drosophila</taxon>
        <taxon>Sophophora</taxon>
    </lineage>
</organism>
<dbReference type="AlphaFoldDB" id="A0A6P8JUE7"/>
<protein>
    <submittedName>
        <fullName evidence="3">Uncharacterized protein LOC117138298</fullName>
    </submittedName>
</protein>
<dbReference type="Proteomes" id="UP000515162">
    <property type="component" value="Chromosome 2R"/>
</dbReference>
<dbReference type="GeneID" id="117138298"/>
<dbReference type="RefSeq" id="XP_033156189.1">
    <property type="nucleotide sequence ID" value="XM_033300298.1"/>
</dbReference>
<sequence length="198" mass="22410">MKAASTILVLQVIICLAGATEYQLTLDKDGLLAPCENQPGNPSGFEAMLDSSSLEVHNLGSKVRIEGEQKVVWKDIQPGDTLKVFGQVYHQDKGTWQKTMFTASSNNFCKNMFDKNQYWYNFWTKFISNSDEIKEKCLTTPGAVLKYKDYELDLKTSLNVPNLNGRYKLVVQLEAFDKRNVKRPVPICIEFRGTAGQL</sequence>
<dbReference type="InterPro" id="IPR006601">
    <property type="entry name" value="Uncharacterised_DM11_DROME"/>
</dbReference>
<name>A0A6P8JUE7_DROMA</name>
<evidence type="ECO:0000313" key="2">
    <source>
        <dbReference type="Proteomes" id="UP000515162"/>
    </source>
</evidence>
<proteinExistence type="predicted"/>
<feature type="signal peptide" evidence="1">
    <location>
        <begin position="1"/>
        <end position="19"/>
    </location>
</feature>
<gene>
    <name evidence="3" type="primary">LOC117138298</name>
</gene>